<dbReference type="AlphaFoldDB" id="A0AAV4TYV8"/>
<dbReference type="Proteomes" id="UP001054945">
    <property type="component" value="Unassembled WGS sequence"/>
</dbReference>
<evidence type="ECO:0000313" key="2">
    <source>
        <dbReference type="Proteomes" id="UP001054945"/>
    </source>
</evidence>
<proteinExistence type="predicted"/>
<sequence length="81" mass="8909">MQSLSVSLPRRKEERSRRICSGIGTQLLLRTKEVPPTMAGEKEMRLYRKGGIFNSSSALIVTKEGLNGSSGFKFPLYGSSS</sequence>
<protein>
    <submittedName>
        <fullName evidence="1">Uncharacterized protein</fullName>
    </submittedName>
</protein>
<organism evidence="1 2">
    <name type="scientific">Caerostris extrusa</name>
    <name type="common">Bark spider</name>
    <name type="synonym">Caerostris bankana</name>
    <dbReference type="NCBI Taxonomy" id="172846"/>
    <lineage>
        <taxon>Eukaryota</taxon>
        <taxon>Metazoa</taxon>
        <taxon>Ecdysozoa</taxon>
        <taxon>Arthropoda</taxon>
        <taxon>Chelicerata</taxon>
        <taxon>Arachnida</taxon>
        <taxon>Araneae</taxon>
        <taxon>Araneomorphae</taxon>
        <taxon>Entelegynae</taxon>
        <taxon>Araneoidea</taxon>
        <taxon>Araneidae</taxon>
        <taxon>Caerostris</taxon>
    </lineage>
</organism>
<keyword evidence="2" id="KW-1185">Reference proteome</keyword>
<evidence type="ECO:0000313" key="1">
    <source>
        <dbReference type="EMBL" id="GIY51015.1"/>
    </source>
</evidence>
<gene>
    <name evidence="1" type="ORF">CEXT_459431</name>
</gene>
<comment type="caution">
    <text evidence="1">The sequence shown here is derived from an EMBL/GenBank/DDBJ whole genome shotgun (WGS) entry which is preliminary data.</text>
</comment>
<accession>A0AAV4TYV8</accession>
<dbReference type="EMBL" id="BPLR01012059">
    <property type="protein sequence ID" value="GIY51015.1"/>
    <property type="molecule type" value="Genomic_DNA"/>
</dbReference>
<name>A0AAV4TYV8_CAEEX</name>
<reference evidence="1 2" key="1">
    <citation type="submission" date="2021-06" db="EMBL/GenBank/DDBJ databases">
        <title>Caerostris extrusa draft genome.</title>
        <authorList>
            <person name="Kono N."/>
            <person name="Arakawa K."/>
        </authorList>
    </citation>
    <scope>NUCLEOTIDE SEQUENCE [LARGE SCALE GENOMIC DNA]</scope>
</reference>